<protein>
    <submittedName>
        <fullName evidence="1">DUF3067 family protein</fullName>
    </submittedName>
</protein>
<dbReference type="Gene3D" id="3.30.428.40">
    <property type="entry name" value="Protein of unknown function DUF3067"/>
    <property type="match status" value="1"/>
</dbReference>
<dbReference type="PANTHER" id="PTHR35126:SF1">
    <property type="entry name" value="DUF3067 DOMAIN-CONTAINING PROTEIN"/>
    <property type="match status" value="1"/>
</dbReference>
<reference evidence="1 2" key="1">
    <citation type="submission" date="2023-12" db="EMBL/GenBank/DDBJ databases">
        <title>Baltic Sea Cyanobacteria.</title>
        <authorList>
            <person name="Delbaje E."/>
            <person name="Fewer D.P."/>
            <person name="Shishido T.K."/>
        </authorList>
    </citation>
    <scope>NUCLEOTIDE SEQUENCE [LARGE SCALE GENOMIC DNA]</scope>
    <source>
        <strain evidence="1 2">UHCC 0281</strain>
    </source>
</reference>
<dbReference type="PANTHER" id="PTHR35126">
    <property type="entry name" value="SLR0598 PROTEIN"/>
    <property type="match status" value="1"/>
</dbReference>
<comment type="caution">
    <text evidence="1">The sequence shown here is derived from an EMBL/GenBank/DDBJ whole genome shotgun (WGS) entry which is preliminary data.</text>
</comment>
<proteinExistence type="predicted"/>
<gene>
    <name evidence="1" type="ORF">VB739_06420</name>
</gene>
<accession>A0ABU5SVV4</accession>
<dbReference type="Pfam" id="PF11267">
    <property type="entry name" value="DUF3067"/>
    <property type="match status" value="1"/>
</dbReference>
<dbReference type="InterPro" id="IPR021420">
    <property type="entry name" value="DUF3067"/>
</dbReference>
<name>A0ABU5SVV4_9CYAN</name>
<dbReference type="EMBL" id="JAYGHY010000014">
    <property type="protein sequence ID" value="MEA5442182.1"/>
    <property type="molecule type" value="Genomic_DNA"/>
</dbReference>
<evidence type="ECO:0000313" key="1">
    <source>
        <dbReference type="EMBL" id="MEA5442182.1"/>
    </source>
</evidence>
<sequence length="109" mass="12585">MTSAEPLRREELLEVLRTRWQATYDLQLVQRRGRLYLHVMWGYLEQQSFPLTPQAFEEHLEELVGSLNGLGVAAQVRHWLQTTTDKPRLGKALSLPLELPAGRASEFML</sequence>
<organism evidence="1 2">
    <name type="scientific">Cyanobium gracile UHCC 0281</name>
    <dbReference type="NCBI Taxonomy" id="3110309"/>
    <lineage>
        <taxon>Bacteria</taxon>
        <taxon>Bacillati</taxon>
        <taxon>Cyanobacteriota</taxon>
        <taxon>Cyanophyceae</taxon>
        <taxon>Synechococcales</taxon>
        <taxon>Prochlorococcaceae</taxon>
        <taxon>Cyanobium</taxon>
    </lineage>
</organism>
<dbReference type="RefSeq" id="WP_323356269.1">
    <property type="nucleotide sequence ID" value="NZ_JAYGHY010000014.1"/>
</dbReference>
<dbReference type="Proteomes" id="UP001302329">
    <property type="component" value="Unassembled WGS sequence"/>
</dbReference>
<keyword evidence="2" id="KW-1185">Reference proteome</keyword>
<evidence type="ECO:0000313" key="2">
    <source>
        <dbReference type="Proteomes" id="UP001302329"/>
    </source>
</evidence>